<evidence type="ECO:0000313" key="5">
    <source>
        <dbReference type="EMBL" id="QUJ76803.1"/>
    </source>
</evidence>
<evidence type="ECO:0000313" key="6">
    <source>
        <dbReference type="Proteomes" id="UP000683291"/>
    </source>
</evidence>
<comment type="similarity">
    <text evidence="1">Belongs to the P-Pant transferase superfamily. Gsp/Sfp/HetI/AcpT family.</text>
</comment>
<accession>A0A975PMH3</accession>
<dbReference type="GO" id="GO:0019878">
    <property type="term" value="P:lysine biosynthetic process via aminoadipic acid"/>
    <property type="evidence" value="ECO:0007669"/>
    <property type="project" value="TreeGrafter"/>
</dbReference>
<evidence type="ECO:0000256" key="3">
    <source>
        <dbReference type="SAM" id="MobiDB-lite"/>
    </source>
</evidence>
<dbReference type="InterPro" id="IPR050559">
    <property type="entry name" value="P-Pant_transferase_sf"/>
</dbReference>
<dbReference type="GO" id="GO:0000287">
    <property type="term" value="F:magnesium ion binding"/>
    <property type="evidence" value="ECO:0007669"/>
    <property type="project" value="InterPro"/>
</dbReference>
<protein>
    <submittedName>
        <fullName evidence="5">4'-phosphopantetheinyl transferase superfamily protein</fullName>
    </submittedName>
</protein>
<name>A0A975PMH3_9RHOB</name>
<dbReference type="KEGG" id="sual:KDD17_01705"/>
<organism evidence="5 6">
    <name type="scientific">Sulfitobacter albidus</name>
    <dbReference type="NCBI Taxonomy" id="2829501"/>
    <lineage>
        <taxon>Bacteria</taxon>
        <taxon>Pseudomonadati</taxon>
        <taxon>Pseudomonadota</taxon>
        <taxon>Alphaproteobacteria</taxon>
        <taxon>Rhodobacterales</taxon>
        <taxon>Roseobacteraceae</taxon>
        <taxon>Sulfitobacter</taxon>
    </lineage>
</organism>
<dbReference type="Proteomes" id="UP000683291">
    <property type="component" value="Chromosome 1"/>
</dbReference>
<proteinExistence type="inferred from homology"/>
<evidence type="ECO:0000256" key="1">
    <source>
        <dbReference type="ARBA" id="ARBA00010990"/>
    </source>
</evidence>
<keyword evidence="2 5" id="KW-0808">Transferase</keyword>
<dbReference type="GO" id="GO:0008897">
    <property type="term" value="F:holo-[acyl-carrier-protein] synthase activity"/>
    <property type="evidence" value="ECO:0007669"/>
    <property type="project" value="InterPro"/>
</dbReference>
<dbReference type="Gene3D" id="3.90.470.20">
    <property type="entry name" value="4'-phosphopantetheinyl transferase domain"/>
    <property type="match status" value="1"/>
</dbReference>
<dbReference type="InterPro" id="IPR008278">
    <property type="entry name" value="4-PPantetheinyl_Trfase_dom"/>
</dbReference>
<evidence type="ECO:0000259" key="4">
    <source>
        <dbReference type="Pfam" id="PF01648"/>
    </source>
</evidence>
<keyword evidence="6" id="KW-1185">Reference proteome</keyword>
<reference evidence="5" key="1">
    <citation type="submission" date="2021-04" db="EMBL/GenBank/DDBJ databases">
        <title>Complete genome sequence for Sulfitobacter sp. strain JK7-1.</title>
        <authorList>
            <person name="Park S.-J."/>
        </authorList>
    </citation>
    <scope>NUCLEOTIDE SEQUENCE</scope>
    <source>
        <strain evidence="5">JK7-1</strain>
    </source>
</reference>
<dbReference type="Pfam" id="PF01648">
    <property type="entry name" value="ACPS"/>
    <property type="match status" value="1"/>
</dbReference>
<dbReference type="InterPro" id="IPR037143">
    <property type="entry name" value="4-PPantetheinyl_Trfase_dom_sf"/>
</dbReference>
<dbReference type="EMBL" id="CP073581">
    <property type="protein sequence ID" value="QUJ76803.1"/>
    <property type="molecule type" value="Genomic_DNA"/>
</dbReference>
<evidence type="ECO:0000256" key="2">
    <source>
        <dbReference type="ARBA" id="ARBA00022679"/>
    </source>
</evidence>
<dbReference type="PANTHER" id="PTHR12215">
    <property type="entry name" value="PHOSPHOPANTETHEINE TRANSFERASE"/>
    <property type="match status" value="1"/>
</dbReference>
<feature type="domain" description="4'-phosphopantetheinyl transferase" evidence="4">
    <location>
        <begin position="109"/>
        <end position="184"/>
    </location>
</feature>
<dbReference type="PANTHER" id="PTHR12215:SF10">
    <property type="entry name" value="L-AMINOADIPATE-SEMIALDEHYDE DEHYDROGENASE-PHOSPHOPANTETHEINYL TRANSFERASE"/>
    <property type="match status" value="1"/>
</dbReference>
<dbReference type="GO" id="GO:0005829">
    <property type="term" value="C:cytosol"/>
    <property type="evidence" value="ECO:0007669"/>
    <property type="project" value="TreeGrafter"/>
</dbReference>
<dbReference type="SUPFAM" id="SSF56214">
    <property type="entry name" value="4'-phosphopantetheinyl transferase"/>
    <property type="match status" value="2"/>
</dbReference>
<dbReference type="AlphaFoldDB" id="A0A975PMH3"/>
<feature type="region of interest" description="Disordered" evidence="3">
    <location>
        <begin position="225"/>
        <end position="247"/>
    </location>
</feature>
<dbReference type="RefSeq" id="WP_212705000.1">
    <property type="nucleotide sequence ID" value="NZ_CP073581.1"/>
</dbReference>
<gene>
    <name evidence="5" type="ORF">KDD17_01705</name>
</gene>
<sequence>MSELGRTKERLHAEMTRGHAIVFSATLAQLHGFEPMLTNAERARFDRVRVPQQRRLHALGRGLVRYFLDLPCTEFTTAPAGKIRVPGATHFNISHTADTIAVAVHPSRAVGVDIEDRARAVQDAALIARVCHPNEIRWIARHAPEQRTLAFLRCWVRKEALLKARGTGLVDDLHTIDTRADTHDADAHATGVPQLRLWDFPQSDGALPGALATASDVAHVHFLSPDTPPSRSATRSLADEPCDAPCV</sequence>